<reference evidence="2 3" key="1">
    <citation type="submission" date="2015-12" db="EMBL/GenBank/DDBJ databases">
        <title>Complete genome sequence of Pseudoalteromonas rubra SCSIO 6842, harboring a conjugative plasmid.</title>
        <authorList>
            <person name="Li B."/>
            <person name="Wang X."/>
        </authorList>
    </citation>
    <scope>NUCLEOTIDE SEQUENCE [LARGE SCALE GENOMIC DNA]</scope>
    <source>
        <strain evidence="2 3">SCSIO 6842</strain>
    </source>
</reference>
<dbReference type="Pfam" id="PF13673">
    <property type="entry name" value="Acetyltransf_10"/>
    <property type="match status" value="1"/>
</dbReference>
<accession>A0A0U3HS74</accession>
<dbReference type="InterPro" id="IPR016181">
    <property type="entry name" value="Acyl_CoA_acyltransferase"/>
</dbReference>
<dbReference type="GO" id="GO:0016747">
    <property type="term" value="F:acyltransferase activity, transferring groups other than amino-acyl groups"/>
    <property type="evidence" value="ECO:0007669"/>
    <property type="project" value="InterPro"/>
</dbReference>
<feature type="domain" description="N-acetyltransferase" evidence="1">
    <location>
        <begin position="3"/>
        <end position="142"/>
    </location>
</feature>
<evidence type="ECO:0000313" key="3">
    <source>
        <dbReference type="Proteomes" id="UP000069015"/>
    </source>
</evidence>
<dbReference type="RefSeq" id="WP_058798650.1">
    <property type="nucleotide sequence ID" value="NZ_CP013612.1"/>
</dbReference>
<proteinExistence type="predicted"/>
<evidence type="ECO:0000313" key="2">
    <source>
        <dbReference type="EMBL" id="ALU45797.1"/>
    </source>
</evidence>
<dbReference type="KEGG" id="prr:AT705_22990"/>
<dbReference type="SUPFAM" id="SSF55729">
    <property type="entry name" value="Acyl-CoA N-acyltransferases (Nat)"/>
    <property type="match status" value="1"/>
</dbReference>
<protein>
    <recommendedName>
        <fullName evidence="1">N-acetyltransferase domain-containing protein</fullName>
    </recommendedName>
</protein>
<dbReference type="AlphaFoldDB" id="A0A0U3HS74"/>
<sequence>MHIELKQACDTDKPYLLNLRLQTMVEHLEREGVFLSDEAHLCRLEEDYAHSHLLIIDQVTVGTLKFRLRDKQVEVMQLQIDPQYQKQGLGSNTLRHMFAQYPEHPFLLTVLKHNPARHLYFSLGFRTYDEDEFEYHMRRPAQTTLTA</sequence>
<dbReference type="InterPro" id="IPR000182">
    <property type="entry name" value="GNAT_dom"/>
</dbReference>
<dbReference type="Gene3D" id="3.40.630.30">
    <property type="match status" value="1"/>
</dbReference>
<dbReference type="EMBL" id="CP013612">
    <property type="protein sequence ID" value="ALU45797.1"/>
    <property type="molecule type" value="Genomic_DNA"/>
</dbReference>
<evidence type="ECO:0000259" key="1">
    <source>
        <dbReference type="PROSITE" id="PS51186"/>
    </source>
</evidence>
<name>A0A0U3HS74_9GAMM</name>
<dbReference type="Proteomes" id="UP000069015">
    <property type="component" value="Chromosome 2"/>
</dbReference>
<organism evidence="2 3">
    <name type="scientific">Pseudoalteromonas rubra</name>
    <dbReference type="NCBI Taxonomy" id="43658"/>
    <lineage>
        <taxon>Bacteria</taxon>
        <taxon>Pseudomonadati</taxon>
        <taxon>Pseudomonadota</taxon>
        <taxon>Gammaproteobacteria</taxon>
        <taxon>Alteromonadales</taxon>
        <taxon>Pseudoalteromonadaceae</taxon>
        <taxon>Pseudoalteromonas</taxon>
    </lineage>
</organism>
<dbReference type="PROSITE" id="PS51186">
    <property type="entry name" value="GNAT"/>
    <property type="match status" value="1"/>
</dbReference>
<gene>
    <name evidence="2" type="ORF">AT705_22990</name>
</gene>